<evidence type="ECO:0000313" key="1">
    <source>
        <dbReference type="EMBL" id="MDT0349767.1"/>
    </source>
</evidence>
<proteinExistence type="predicted"/>
<dbReference type="RefSeq" id="WP_311555802.1">
    <property type="nucleotide sequence ID" value="NZ_JAVREJ010000005.1"/>
</dbReference>
<comment type="caution">
    <text evidence="1">The sequence shown here is derived from an EMBL/GenBank/DDBJ whole genome shotgun (WGS) entry which is preliminary data.</text>
</comment>
<dbReference type="Proteomes" id="UP001183202">
    <property type="component" value="Unassembled WGS sequence"/>
</dbReference>
<protein>
    <recommendedName>
        <fullName evidence="3">DUF3558 domain-containing protein</fullName>
    </recommendedName>
</protein>
<name>A0ABU2N894_9PSEU</name>
<reference evidence="2" key="1">
    <citation type="submission" date="2023-07" db="EMBL/GenBank/DDBJ databases">
        <title>30 novel species of actinomycetes from the DSMZ collection.</title>
        <authorList>
            <person name="Nouioui I."/>
        </authorList>
    </citation>
    <scope>NUCLEOTIDE SEQUENCE [LARGE SCALE GENOMIC DNA]</scope>
    <source>
        <strain evidence="2">DSM 45834</strain>
    </source>
</reference>
<gene>
    <name evidence="1" type="ORF">RM445_09565</name>
</gene>
<accession>A0ABU2N894</accession>
<evidence type="ECO:0000313" key="2">
    <source>
        <dbReference type="Proteomes" id="UP001183202"/>
    </source>
</evidence>
<organism evidence="1 2">
    <name type="scientific">Pseudonocardia charpentierae</name>
    <dbReference type="NCBI Taxonomy" id="3075545"/>
    <lineage>
        <taxon>Bacteria</taxon>
        <taxon>Bacillati</taxon>
        <taxon>Actinomycetota</taxon>
        <taxon>Actinomycetes</taxon>
        <taxon>Pseudonocardiales</taxon>
        <taxon>Pseudonocardiaceae</taxon>
        <taxon>Pseudonocardia</taxon>
    </lineage>
</organism>
<sequence>MTACSSAPLVVPVPTFDAVPTTSAGAPPTREAGNPLPDTCEDLITSDEASALFGLPVDSVAVRTVLGTPSPSVGRLERMTCTYTVSGPAPTPLQGVRLQMIIGAYRDTAAAHEQHERNVADQKAGASGTAEPDLGAAAATLVEHDAETVLLTSVDTLTLDLDLARRPAPLSPSDLLTDFARRVLAKLAPDRSNGPSDASP</sequence>
<dbReference type="EMBL" id="JAVREJ010000005">
    <property type="protein sequence ID" value="MDT0349767.1"/>
    <property type="molecule type" value="Genomic_DNA"/>
</dbReference>
<keyword evidence="2" id="KW-1185">Reference proteome</keyword>
<evidence type="ECO:0008006" key="3">
    <source>
        <dbReference type="Google" id="ProtNLM"/>
    </source>
</evidence>